<evidence type="ECO:0000313" key="2">
    <source>
        <dbReference type="Proteomes" id="UP000198723"/>
    </source>
</evidence>
<reference evidence="1 2" key="1">
    <citation type="submission" date="2016-08" db="EMBL/GenBank/DDBJ databases">
        <authorList>
            <person name="Seilhamer J.J."/>
        </authorList>
    </citation>
    <scope>NUCLEOTIDE SEQUENCE [LARGE SCALE GENOMIC DNA]</scope>
    <source>
        <strain evidence="1 2">HBR26</strain>
    </source>
</reference>
<sequence>MASLADVEPVLKAIDSFETPVLPSLTDYKRCYCQPGLTDSTNQDVSLLDDREVRRNPVYSWRGGR</sequence>
<evidence type="ECO:0000313" key="1">
    <source>
        <dbReference type="EMBL" id="SCB61494.1"/>
    </source>
</evidence>
<gene>
    <name evidence="1" type="ORF">GA0061105_11910</name>
</gene>
<name>A0A1C3YAT3_9HYPH</name>
<organism evidence="1 2">
    <name type="scientific">Rhizobium aethiopicum</name>
    <dbReference type="NCBI Taxonomy" id="1138170"/>
    <lineage>
        <taxon>Bacteria</taxon>
        <taxon>Pseudomonadati</taxon>
        <taxon>Pseudomonadota</taxon>
        <taxon>Alphaproteobacteria</taxon>
        <taxon>Hyphomicrobiales</taxon>
        <taxon>Rhizobiaceae</taxon>
        <taxon>Rhizobium/Agrobacterium group</taxon>
        <taxon>Rhizobium</taxon>
    </lineage>
</organism>
<accession>A0A1C3YAT3</accession>
<dbReference type="AlphaFoldDB" id="A0A1C3YAT3"/>
<protein>
    <submittedName>
        <fullName evidence="1">Uncharacterized protein</fullName>
    </submittedName>
</protein>
<dbReference type="Proteomes" id="UP000198723">
    <property type="component" value="Unassembled WGS sequence"/>
</dbReference>
<dbReference type="EMBL" id="FMAJ01000019">
    <property type="protein sequence ID" value="SCB61494.1"/>
    <property type="molecule type" value="Genomic_DNA"/>
</dbReference>
<proteinExistence type="predicted"/>